<dbReference type="RefSeq" id="WP_242331827.1">
    <property type="nucleotide sequence ID" value="NZ_CP071872.1"/>
</dbReference>
<organism evidence="3 4">
    <name type="scientific">Streptomyces formicae</name>
    <dbReference type="NCBI Taxonomy" id="1616117"/>
    <lineage>
        <taxon>Bacteria</taxon>
        <taxon>Bacillati</taxon>
        <taxon>Actinomycetota</taxon>
        <taxon>Actinomycetes</taxon>
        <taxon>Kitasatosporales</taxon>
        <taxon>Streptomycetaceae</taxon>
        <taxon>Streptomyces</taxon>
    </lineage>
</organism>
<keyword evidence="4" id="KW-1185">Reference proteome</keyword>
<accession>A0ABY3WKU1</accession>
<sequence>MNLAGLRQLLRSYRSPLAHHLWSAVITTSDSPHATTQPQPQSAYSCARGHTPTRRDPAREASPSTCRCAQLALATRQSRPDNPPPWQTPKDHDRHPAPARLAVSPPPDQRPATAHPSTGTLTHLPPTPQFPGEHYFGEGQDNTWVLMLRLRLIIRGYADDQRATLEQADNNLTQARLWDDRLRTACTRFQLAQGWRGARANGYPTEETWQQLWTR</sequence>
<name>A0ABY3WKU1_9ACTN</name>
<proteinExistence type="predicted"/>
<dbReference type="EMBL" id="CP071872">
    <property type="protein sequence ID" value="UNM13103.1"/>
    <property type="molecule type" value="Genomic_DNA"/>
</dbReference>
<evidence type="ECO:0000313" key="3">
    <source>
        <dbReference type="EMBL" id="UNM13243.1"/>
    </source>
</evidence>
<gene>
    <name evidence="2" type="ORF">J4032_17800</name>
    <name evidence="3" type="ORF">J4032_18670</name>
</gene>
<dbReference type="Proteomes" id="UP000828924">
    <property type="component" value="Chromosome"/>
</dbReference>
<dbReference type="InterPro" id="IPR036365">
    <property type="entry name" value="PGBD-like_sf"/>
</dbReference>
<dbReference type="SUPFAM" id="SSF47090">
    <property type="entry name" value="PGBD-like"/>
    <property type="match status" value="1"/>
</dbReference>
<dbReference type="EMBL" id="CP071872">
    <property type="protein sequence ID" value="UNM13243.1"/>
    <property type="molecule type" value="Genomic_DNA"/>
</dbReference>
<evidence type="ECO:0000313" key="2">
    <source>
        <dbReference type="EMBL" id="UNM13103.1"/>
    </source>
</evidence>
<reference evidence="3 4" key="1">
    <citation type="submission" date="2021-03" db="EMBL/GenBank/DDBJ databases">
        <title>Complete genome of Streptomyces formicae strain 1H-GS9 (DSM 100524).</title>
        <authorList>
            <person name="Atanasov K.E."/>
            <person name="Altabella T."/>
            <person name="Ferrer A."/>
        </authorList>
    </citation>
    <scope>NUCLEOTIDE SEQUENCE [LARGE SCALE GENOMIC DNA]</scope>
    <source>
        <strain evidence="3 4">1H-GS9</strain>
    </source>
</reference>
<evidence type="ECO:0000256" key="1">
    <source>
        <dbReference type="SAM" id="MobiDB-lite"/>
    </source>
</evidence>
<evidence type="ECO:0008006" key="5">
    <source>
        <dbReference type="Google" id="ProtNLM"/>
    </source>
</evidence>
<feature type="compositionally biased region" description="Polar residues" evidence="1">
    <location>
        <begin position="30"/>
        <end position="44"/>
    </location>
</feature>
<evidence type="ECO:0000313" key="4">
    <source>
        <dbReference type="Proteomes" id="UP000828924"/>
    </source>
</evidence>
<protein>
    <recommendedName>
        <fullName evidence="5">Peptidoglycan binding-like domain-containing protein</fullName>
    </recommendedName>
</protein>
<feature type="region of interest" description="Disordered" evidence="1">
    <location>
        <begin position="30"/>
        <end position="124"/>
    </location>
</feature>